<dbReference type="Proteomes" id="UP000256294">
    <property type="component" value="Unassembled WGS sequence"/>
</dbReference>
<evidence type="ECO:0000313" key="2">
    <source>
        <dbReference type="Proteomes" id="UP000256294"/>
    </source>
</evidence>
<comment type="caution">
    <text evidence="1">The sequence shown here is derived from an EMBL/GenBank/DDBJ whole genome shotgun (WGS) entry which is preliminary data.</text>
</comment>
<reference evidence="1 2" key="1">
    <citation type="submission" date="2018-08" db="EMBL/GenBank/DDBJ databases">
        <title>Genomic Encyclopedia of Archaeal and Bacterial Type Strains, Phase II (KMG-II): from individual species to whole genera.</title>
        <authorList>
            <person name="Goeker M."/>
        </authorList>
    </citation>
    <scope>NUCLEOTIDE SEQUENCE [LARGE SCALE GENOMIC DNA]</scope>
    <source>
        <strain evidence="1 2">DSM 17905</strain>
    </source>
</reference>
<proteinExistence type="predicted"/>
<dbReference type="AlphaFoldDB" id="A0A3D9UB03"/>
<protein>
    <submittedName>
        <fullName evidence="1">Uncharacterized protein</fullName>
    </submittedName>
</protein>
<name>A0A3D9UB03_9GAMM</name>
<dbReference type="EMBL" id="QTUB01000001">
    <property type="protein sequence ID" value="REF26668.1"/>
    <property type="molecule type" value="Genomic_DNA"/>
</dbReference>
<organism evidence="1 2">
    <name type="scientific">Xenorhabdus cabanillasii</name>
    <dbReference type="NCBI Taxonomy" id="351673"/>
    <lineage>
        <taxon>Bacteria</taxon>
        <taxon>Pseudomonadati</taxon>
        <taxon>Pseudomonadota</taxon>
        <taxon>Gammaproteobacteria</taxon>
        <taxon>Enterobacterales</taxon>
        <taxon>Morganellaceae</taxon>
        <taxon>Xenorhabdus</taxon>
    </lineage>
</organism>
<evidence type="ECO:0000313" key="1">
    <source>
        <dbReference type="EMBL" id="REF26668.1"/>
    </source>
</evidence>
<sequence>MQKDYTAVKDTVLKDAIVNSKRLEFIQNEQHEDNLFSTLQSRR</sequence>
<gene>
    <name evidence="1" type="ORF">BDD26_1340</name>
</gene>
<accession>A0A3D9UB03</accession>
<keyword evidence="2" id="KW-1185">Reference proteome</keyword>